<proteinExistence type="predicted"/>
<feature type="transmembrane region" description="Helical" evidence="1">
    <location>
        <begin position="104"/>
        <end position="126"/>
    </location>
</feature>
<feature type="domain" description="Anti-sigma K factor RskA C-terminal" evidence="2">
    <location>
        <begin position="113"/>
        <end position="225"/>
    </location>
</feature>
<organism evidence="3 4">
    <name type="scientific">Paragemmobacter aquarius</name>
    <dbReference type="NCBI Taxonomy" id="2169400"/>
    <lineage>
        <taxon>Bacteria</taxon>
        <taxon>Pseudomonadati</taxon>
        <taxon>Pseudomonadota</taxon>
        <taxon>Alphaproteobacteria</taxon>
        <taxon>Rhodobacterales</taxon>
        <taxon>Paracoccaceae</taxon>
        <taxon>Paragemmobacter</taxon>
    </lineage>
</organism>
<keyword evidence="1" id="KW-0472">Membrane</keyword>
<evidence type="ECO:0000313" key="3">
    <source>
        <dbReference type="EMBL" id="AWB48589.1"/>
    </source>
</evidence>
<gene>
    <name evidence="3" type="ORF">HYN69_08775</name>
</gene>
<protein>
    <recommendedName>
        <fullName evidence="2">Anti-sigma K factor RskA C-terminal domain-containing protein</fullName>
    </recommendedName>
</protein>
<dbReference type="InterPro" id="IPR051474">
    <property type="entry name" value="Anti-sigma-K/W_factor"/>
</dbReference>
<accession>A0A2S0UL82</accession>
<name>A0A2S0UL82_9RHOB</name>
<dbReference type="EMBL" id="CP028918">
    <property type="protein sequence ID" value="AWB48589.1"/>
    <property type="molecule type" value="Genomic_DNA"/>
</dbReference>
<dbReference type="PANTHER" id="PTHR37461:SF1">
    <property type="entry name" value="ANTI-SIGMA-K FACTOR RSKA"/>
    <property type="match status" value="1"/>
</dbReference>
<dbReference type="GO" id="GO:0006417">
    <property type="term" value="P:regulation of translation"/>
    <property type="evidence" value="ECO:0007669"/>
    <property type="project" value="TreeGrafter"/>
</dbReference>
<dbReference type="KEGG" id="geh:HYN69_08775"/>
<dbReference type="GO" id="GO:0005886">
    <property type="term" value="C:plasma membrane"/>
    <property type="evidence" value="ECO:0007669"/>
    <property type="project" value="InterPro"/>
</dbReference>
<dbReference type="Pfam" id="PF10099">
    <property type="entry name" value="RskA_C"/>
    <property type="match status" value="1"/>
</dbReference>
<dbReference type="InterPro" id="IPR018764">
    <property type="entry name" value="RskA_C"/>
</dbReference>
<reference evidence="3 4" key="1">
    <citation type="submission" date="2018-04" db="EMBL/GenBank/DDBJ databases">
        <title>Genome sequencing of Gemmobacter.</title>
        <authorList>
            <person name="Yi H."/>
            <person name="Baek M.-G."/>
        </authorList>
    </citation>
    <scope>NUCLEOTIDE SEQUENCE [LARGE SCALE GENOMIC DNA]</scope>
    <source>
        <strain evidence="3 4">HYN0069</strain>
    </source>
</reference>
<keyword evidence="1" id="KW-0812">Transmembrane</keyword>
<evidence type="ECO:0000256" key="1">
    <source>
        <dbReference type="SAM" id="Phobius"/>
    </source>
</evidence>
<evidence type="ECO:0000313" key="4">
    <source>
        <dbReference type="Proteomes" id="UP000244496"/>
    </source>
</evidence>
<evidence type="ECO:0000259" key="2">
    <source>
        <dbReference type="Pfam" id="PF10099"/>
    </source>
</evidence>
<dbReference type="GO" id="GO:0016989">
    <property type="term" value="F:sigma factor antagonist activity"/>
    <property type="evidence" value="ECO:0007669"/>
    <property type="project" value="TreeGrafter"/>
</dbReference>
<keyword evidence="4" id="KW-1185">Reference proteome</keyword>
<dbReference type="PANTHER" id="PTHR37461">
    <property type="entry name" value="ANTI-SIGMA-K FACTOR RSKA"/>
    <property type="match status" value="1"/>
</dbReference>
<dbReference type="AlphaFoldDB" id="A0A2S0UL82"/>
<dbReference type="Proteomes" id="UP000244496">
    <property type="component" value="Chromosome"/>
</dbReference>
<sequence length="234" mass="24100">MAAPQPPQTARVYGPMTADDLPLTPQDNDDALAAEYVLGVLDLADRIAVESRAAKDLSFAARITAWENRLADLNDGFEDEPAPNLMPQIEARLFGKPAPKRRPLFGWLAGALTAAAVAVAAVAFLAPAPQAPVVATLGAESDPLQFEARHNGAQLIVARVAGTPAPQGQVQELWIIAPDAAPVSLGLLGDQPLTVDYPDAPAGWTLAVSLEPAGGSPTGAPTGPVLAAGTITDI</sequence>
<keyword evidence="1" id="KW-1133">Transmembrane helix</keyword>